<accession>A0A8S3JSH6</accession>
<evidence type="ECO:0000313" key="4">
    <source>
        <dbReference type="EMBL" id="CAF5220540.1"/>
    </source>
</evidence>
<dbReference type="Pfam" id="PF03133">
    <property type="entry name" value="TTL"/>
    <property type="match status" value="1"/>
</dbReference>
<evidence type="ECO:0000256" key="1">
    <source>
        <dbReference type="ARBA" id="ARBA00022598"/>
    </source>
</evidence>
<evidence type="ECO:0000313" key="5">
    <source>
        <dbReference type="Proteomes" id="UP000676336"/>
    </source>
</evidence>
<dbReference type="GO" id="GO:0070740">
    <property type="term" value="F:tubulin-glutamic acid ligase activity"/>
    <property type="evidence" value="ECO:0007669"/>
    <property type="project" value="TreeGrafter"/>
</dbReference>
<dbReference type="GO" id="GO:0015631">
    <property type="term" value="F:tubulin binding"/>
    <property type="evidence" value="ECO:0007669"/>
    <property type="project" value="TreeGrafter"/>
</dbReference>
<dbReference type="EMBL" id="CAJOBI010349951">
    <property type="protein sequence ID" value="CAF5220540.1"/>
    <property type="molecule type" value="Genomic_DNA"/>
</dbReference>
<proteinExistence type="predicted"/>
<feature type="non-terminal residue" evidence="4">
    <location>
        <position position="1"/>
    </location>
</feature>
<name>A0A8S3JSH6_9BILA</name>
<dbReference type="Gene3D" id="3.30.470.20">
    <property type="entry name" value="ATP-grasp fold, B domain"/>
    <property type="match status" value="1"/>
</dbReference>
<dbReference type="AlphaFoldDB" id="A0A8S3JSH6"/>
<reference evidence="4" key="1">
    <citation type="submission" date="2021-02" db="EMBL/GenBank/DDBJ databases">
        <authorList>
            <person name="Nowell W R."/>
        </authorList>
    </citation>
    <scope>NUCLEOTIDE SEQUENCE</scope>
</reference>
<keyword evidence="3" id="KW-0067">ATP-binding</keyword>
<comment type="caution">
    <text evidence="4">The sequence shown here is derived from an EMBL/GenBank/DDBJ whole genome shotgun (WGS) entry which is preliminary data.</text>
</comment>
<keyword evidence="2" id="KW-0547">Nucleotide-binding</keyword>
<sequence>MDSPFLIDGYKFDLRVYVAVTSCDPFRIFVYKDGLARFTTQHYEEPSNNNCKDIFMHLTNYAIQKRSDDFIRDEDTGTKR</sequence>
<dbReference type="GO" id="GO:0005524">
    <property type="term" value="F:ATP binding"/>
    <property type="evidence" value="ECO:0007669"/>
    <property type="project" value="UniProtKB-KW"/>
</dbReference>
<keyword evidence="1" id="KW-0436">Ligase</keyword>
<dbReference type="PANTHER" id="PTHR12241">
    <property type="entry name" value="TUBULIN POLYGLUTAMYLASE"/>
    <property type="match status" value="1"/>
</dbReference>
<protein>
    <submittedName>
        <fullName evidence="4">Uncharacterized protein</fullName>
    </submittedName>
</protein>
<dbReference type="Proteomes" id="UP000676336">
    <property type="component" value="Unassembled WGS sequence"/>
</dbReference>
<dbReference type="PANTHER" id="PTHR12241:SF161">
    <property type="entry name" value="TUBULIN POLYGLUTAMYLASE TTLL6"/>
    <property type="match status" value="1"/>
</dbReference>
<dbReference type="PROSITE" id="PS51221">
    <property type="entry name" value="TTL"/>
    <property type="match status" value="1"/>
</dbReference>
<dbReference type="GO" id="GO:0000226">
    <property type="term" value="P:microtubule cytoskeleton organization"/>
    <property type="evidence" value="ECO:0007669"/>
    <property type="project" value="TreeGrafter"/>
</dbReference>
<evidence type="ECO:0000256" key="3">
    <source>
        <dbReference type="ARBA" id="ARBA00022840"/>
    </source>
</evidence>
<dbReference type="InterPro" id="IPR004344">
    <property type="entry name" value="TTL/TTLL_fam"/>
</dbReference>
<organism evidence="4 5">
    <name type="scientific">Rotaria magnacalcarata</name>
    <dbReference type="NCBI Taxonomy" id="392030"/>
    <lineage>
        <taxon>Eukaryota</taxon>
        <taxon>Metazoa</taxon>
        <taxon>Spiralia</taxon>
        <taxon>Gnathifera</taxon>
        <taxon>Rotifera</taxon>
        <taxon>Eurotatoria</taxon>
        <taxon>Bdelloidea</taxon>
        <taxon>Philodinida</taxon>
        <taxon>Philodinidae</taxon>
        <taxon>Rotaria</taxon>
    </lineage>
</organism>
<dbReference type="GO" id="GO:0036064">
    <property type="term" value="C:ciliary basal body"/>
    <property type="evidence" value="ECO:0007669"/>
    <property type="project" value="TreeGrafter"/>
</dbReference>
<gene>
    <name evidence="4" type="ORF">SMN809_LOCUS81942</name>
</gene>
<evidence type="ECO:0000256" key="2">
    <source>
        <dbReference type="ARBA" id="ARBA00022741"/>
    </source>
</evidence>